<dbReference type="OrthoDB" id="8123539at2759"/>
<gene>
    <name evidence="1" type="ORF">FWK35_00024136</name>
</gene>
<dbReference type="AlphaFoldDB" id="A0A6G0XCX4"/>
<feature type="non-terminal residue" evidence="1">
    <location>
        <position position="187"/>
    </location>
</feature>
<name>A0A6G0XCX4_APHCR</name>
<accession>A0A6G0XCX4</accession>
<dbReference type="EMBL" id="VUJU01007959">
    <property type="protein sequence ID" value="KAF0737834.1"/>
    <property type="molecule type" value="Genomic_DNA"/>
</dbReference>
<proteinExistence type="predicted"/>
<reference evidence="1 2" key="1">
    <citation type="submission" date="2019-08" db="EMBL/GenBank/DDBJ databases">
        <title>Whole genome of Aphis craccivora.</title>
        <authorList>
            <person name="Voronova N.V."/>
            <person name="Shulinski R.S."/>
            <person name="Bandarenka Y.V."/>
            <person name="Zhorov D.G."/>
            <person name="Warner D."/>
        </authorList>
    </citation>
    <scope>NUCLEOTIDE SEQUENCE [LARGE SCALE GENOMIC DNA]</scope>
    <source>
        <strain evidence="1">180601</strain>
        <tissue evidence="1">Whole Body</tissue>
    </source>
</reference>
<dbReference type="Proteomes" id="UP000478052">
    <property type="component" value="Unassembled WGS sequence"/>
</dbReference>
<sequence>MLSTGLKFCDVTSMLKRLQDPDVKKANQIASRKIMLKRLQHPIIKNANKVASVKNRLKHMEYPVFKKLYQIQNVRNMRKRRLPQIAAYKTPNSISYKKRERQKLNETRQKEDVLISEYILKRPQGLSEKCYSCHRLRFPSSVNKCNSDIFSRLRMSIPSDAKNTVTICSSCLPHIKKSKVPPLYIGN</sequence>
<comment type="caution">
    <text evidence="1">The sequence shown here is derived from an EMBL/GenBank/DDBJ whole genome shotgun (WGS) entry which is preliminary data.</text>
</comment>
<evidence type="ECO:0000313" key="1">
    <source>
        <dbReference type="EMBL" id="KAF0737834.1"/>
    </source>
</evidence>
<evidence type="ECO:0000313" key="2">
    <source>
        <dbReference type="Proteomes" id="UP000478052"/>
    </source>
</evidence>
<organism evidence="1 2">
    <name type="scientific">Aphis craccivora</name>
    <name type="common">Cowpea aphid</name>
    <dbReference type="NCBI Taxonomy" id="307492"/>
    <lineage>
        <taxon>Eukaryota</taxon>
        <taxon>Metazoa</taxon>
        <taxon>Ecdysozoa</taxon>
        <taxon>Arthropoda</taxon>
        <taxon>Hexapoda</taxon>
        <taxon>Insecta</taxon>
        <taxon>Pterygota</taxon>
        <taxon>Neoptera</taxon>
        <taxon>Paraneoptera</taxon>
        <taxon>Hemiptera</taxon>
        <taxon>Sternorrhyncha</taxon>
        <taxon>Aphidomorpha</taxon>
        <taxon>Aphidoidea</taxon>
        <taxon>Aphididae</taxon>
        <taxon>Aphidini</taxon>
        <taxon>Aphis</taxon>
        <taxon>Aphis</taxon>
    </lineage>
</organism>
<keyword evidence="2" id="KW-1185">Reference proteome</keyword>
<protein>
    <submittedName>
        <fullName evidence="1">ELKS/Rab6-interacting/CAST family member 1-like</fullName>
    </submittedName>
</protein>